<gene>
    <name evidence="4" type="ORF">PEP31012_00357</name>
</gene>
<dbReference type="AlphaFoldDB" id="A0A5E4RUQ4"/>
<evidence type="ECO:0000256" key="3">
    <source>
        <dbReference type="ARBA" id="ARBA00022842"/>
    </source>
</evidence>
<dbReference type="Pfam" id="PF12710">
    <property type="entry name" value="HAD"/>
    <property type="match status" value="1"/>
</dbReference>
<protein>
    <submittedName>
        <fullName evidence="4">Putative phosphatase</fullName>
        <ecNumber evidence="4">3.1.3.-</ecNumber>
    </submittedName>
</protein>
<dbReference type="InterPro" id="IPR023214">
    <property type="entry name" value="HAD_sf"/>
</dbReference>
<keyword evidence="5" id="KW-1185">Reference proteome</keyword>
<dbReference type="GO" id="GO:0046872">
    <property type="term" value="F:metal ion binding"/>
    <property type="evidence" value="ECO:0007669"/>
    <property type="project" value="UniProtKB-KW"/>
</dbReference>
<dbReference type="OrthoDB" id="9784466at2"/>
<keyword evidence="1" id="KW-0479">Metal-binding</keyword>
<dbReference type="EMBL" id="CABPSH010000001">
    <property type="protein sequence ID" value="VVD66112.1"/>
    <property type="molecule type" value="Genomic_DNA"/>
</dbReference>
<organism evidence="4 5">
    <name type="scientific">Pandoraea eparura</name>
    <dbReference type="NCBI Taxonomy" id="2508291"/>
    <lineage>
        <taxon>Bacteria</taxon>
        <taxon>Pseudomonadati</taxon>
        <taxon>Pseudomonadota</taxon>
        <taxon>Betaproteobacteria</taxon>
        <taxon>Burkholderiales</taxon>
        <taxon>Burkholderiaceae</taxon>
        <taxon>Pandoraea</taxon>
    </lineage>
</organism>
<dbReference type="SUPFAM" id="SSF56784">
    <property type="entry name" value="HAD-like"/>
    <property type="match status" value="1"/>
</dbReference>
<dbReference type="GO" id="GO:0016787">
    <property type="term" value="F:hydrolase activity"/>
    <property type="evidence" value="ECO:0007669"/>
    <property type="project" value="UniProtKB-KW"/>
</dbReference>
<dbReference type="InterPro" id="IPR036412">
    <property type="entry name" value="HAD-like_sf"/>
</dbReference>
<dbReference type="Proteomes" id="UP000400981">
    <property type="component" value="Unassembled WGS sequence"/>
</dbReference>
<dbReference type="InterPro" id="IPR006385">
    <property type="entry name" value="HAD_hydro_SerB1"/>
</dbReference>
<dbReference type="EC" id="3.1.3.-" evidence="4"/>
<dbReference type="NCBIfam" id="TIGR01488">
    <property type="entry name" value="HAD-SF-IB"/>
    <property type="match status" value="1"/>
</dbReference>
<dbReference type="Gene3D" id="1.20.1440.100">
    <property type="entry name" value="SG protein - dephosphorylation function"/>
    <property type="match status" value="1"/>
</dbReference>
<dbReference type="PANTHER" id="PTHR43344:SF13">
    <property type="entry name" value="PHOSPHATASE RV3661-RELATED"/>
    <property type="match status" value="1"/>
</dbReference>
<dbReference type="CDD" id="cd02612">
    <property type="entry name" value="HAD_PGPPase"/>
    <property type="match status" value="1"/>
</dbReference>
<proteinExistence type="predicted"/>
<evidence type="ECO:0000256" key="2">
    <source>
        <dbReference type="ARBA" id="ARBA00022801"/>
    </source>
</evidence>
<evidence type="ECO:0000313" key="4">
    <source>
        <dbReference type="EMBL" id="VVD66112.1"/>
    </source>
</evidence>
<keyword evidence="2 4" id="KW-0378">Hydrolase</keyword>
<dbReference type="NCBIfam" id="TIGR01490">
    <property type="entry name" value="HAD-SF-IB-hyp1"/>
    <property type="match status" value="1"/>
</dbReference>
<reference evidence="4 5" key="1">
    <citation type="submission" date="2019-08" db="EMBL/GenBank/DDBJ databases">
        <authorList>
            <person name="Peeters C."/>
        </authorList>
    </citation>
    <scope>NUCLEOTIDE SEQUENCE [LARGE SCALE GENOMIC DNA]</scope>
    <source>
        <strain evidence="4 5">LMG 31012</strain>
    </source>
</reference>
<keyword evidence="3" id="KW-0460">Magnesium</keyword>
<evidence type="ECO:0000256" key="1">
    <source>
        <dbReference type="ARBA" id="ARBA00022723"/>
    </source>
</evidence>
<accession>A0A5E4RUQ4</accession>
<dbReference type="InterPro" id="IPR050582">
    <property type="entry name" value="HAD-like_SerB"/>
</dbReference>
<dbReference type="Gene3D" id="3.40.50.1000">
    <property type="entry name" value="HAD superfamily/HAD-like"/>
    <property type="match status" value="1"/>
</dbReference>
<dbReference type="PANTHER" id="PTHR43344">
    <property type="entry name" value="PHOSPHOSERINE PHOSPHATASE"/>
    <property type="match status" value="1"/>
</dbReference>
<dbReference type="RefSeq" id="WP_150587638.1">
    <property type="nucleotide sequence ID" value="NZ_CABPSH010000001.1"/>
</dbReference>
<evidence type="ECO:0000313" key="5">
    <source>
        <dbReference type="Proteomes" id="UP000400981"/>
    </source>
</evidence>
<sequence length="229" mass="26012">MTNLALFDLDHTLLPTDSDKEWGRFLVRQGAVERDTYAQANEAFYQDYRAGRLDMPAYLRFCLAPLARYPRDQLDAWHTQYMEEAILPHIRPEALALLDTHRQAGDLCAIVTATNTFVTRPIARAFGVDHLIGTEPAVAGDDPNAPNARYTGDYVGTPSFREGKITRTEAWLASLDKTWDDFDHVFFYSDSANDVPLMEKVNHPVATNPDEALRDIALARRWPILELFQ</sequence>
<name>A0A5E4RUQ4_9BURK</name>